<gene>
    <name evidence="2" type="ORF">AVDCRST_MAG26-3857</name>
</gene>
<protein>
    <recommendedName>
        <fullName evidence="3">SCO1664 family protein</fullName>
    </recommendedName>
</protein>
<evidence type="ECO:0000256" key="1">
    <source>
        <dbReference type="SAM" id="MobiDB-lite"/>
    </source>
</evidence>
<dbReference type="AlphaFoldDB" id="A0A6J4JUJ8"/>
<evidence type="ECO:0008006" key="3">
    <source>
        <dbReference type="Google" id="ProtNLM"/>
    </source>
</evidence>
<sequence length="262" mass="29487">MDDTQARATPPDEDPDETPDTVPVGVERVLALLSQGTLDLEGLMPDSSNYTFLVRLKDEELEGLAIYKPRRGERPLWDFPRGTLCKREAAAYTLSEALGWQLVPPTVLRDAEPHGYGSVQLFVDADPRAHYFSLQGSFDDTFKRIAAFDILANNADRKGGHILLGNDDRLWAIDHGITFHPEPKLRTVIWEYAGSPIPPELLVDIAGLATRLEDDDDPLRATLRGLLDRNEIDALRRRTERLLKRPQFPYPGGNRSMPWPPI</sequence>
<dbReference type="InterPro" id="IPR022292">
    <property type="entry name" value="CHP03843"/>
</dbReference>
<proteinExistence type="predicted"/>
<evidence type="ECO:0000313" key="2">
    <source>
        <dbReference type="EMBL" id="CAA9287625.1"/>
    </source>
</evidence>
<organism evidence="2">
    <name type="scientific">uncultured Chloroflexia bacterium</name>
    <dbReference type="NCBI Taxonomy" id="1672391"/>
    <lineage>
        <taxon>Bacteria</taxon>
        <taxon>Bacillati</taxon>
        <taxon>Chloroflexota</taxon>
        <taxon>Chloroflexia</taxon>
        <taxon>environmental samples</taxon>
    </lineage>
</organism>
<accession>A0A6J4JUJ8</accession>
<feature type="region of interest" description="Disordered" evidence="1">
    <location>
        <begin position="1"/>
        <end position="21"/>
    </location>
</feature>
<dbReference type="NCBIfam" id="TIGR03843">
    <property type="entry name" value="SCO1664 family protein"/>
    <property type="match status" value="1"/>
</dbReference>
<reference evidence="2" key="1">
    <citation type="submission" date="2020-02" db="EMBL/GenBank/DDBJ databases">
        <authorList>
            <person name="Meier V. D."/>
        </authorList>
    </citation>
    <scope>NUCLEOTIDE SEQUENCE</scope>
    <source>
        <strain evidence="2">AVDCRST_MAG26</strain>
    </source>
</reference>
<dbReference type="EMBL" id="CADCTK010000896">
    <property type="protein sequence ID" value="CAA9287625.1"/>
    <property type="molecule type" value="Genomic_DNA"/>
</dbReference>
<name>A0A6J4JUJ8_9CHLR</name>